<accession>A0AAE0NHH3</accession>
<reference evidence="2" key="1">
    <citation type="journal article" date="2023" name="Mol. Phylogenet. Evol.">
        <title>Genome-scale phylogeny and comparative genomics of the fungal order Sordariales.</title>
        <authorList>
            <person name="Hensen N."/>
            <person name="Bonometti L."/>
            <person name="Westerberg I."/>
            <person name="Brannstrom I.O."/>
            <person name="Guillou S."/>
            <person name="Cros-Aarteil S."/>
            <person name="Calhoun S."/>
            <person name="Haridas S."/>
            <person name="Kuo A."/>
            <person name="Mondo S."/>
            <person name="Pangilinan J."/>
            <person name="Riley R."/>
            <person name="LaButti K."/>
            <person name="Andreopoulos B."/>
            <person name="Lipzen A."/>
            <person name="Chen C."/>
            <person name="Yan M."/>
            <person name="Daum C."/>
            <person name="Ng V."/>
            <person name="Clum A."/>
            <person name="Steindorff A."/>
            <person name="Ohm R.A."/>
            <person name="Martin F."/>
            <person name="Silar P."/>
            <person name="Natvig D.O."/>
            <person name="Lalanne C."/>
            <person name="Gautier V."/>
            <person name="Ament-Velasquez S.L."/>
            <person name="Kruys A."/>
            <person name="Hutchinson M.I."/>
            <person name="Powell A.J."/>
            <person name="Barry K."/>
            <person name="Miller A.N."/>
            <person name="Grigoriev I.V."/>
            <person name="Debuchy R."/>
            <person name="Gladieux P."/>
            <person name="Hiltunen Thoren M."/>
            <person name="Johannesson H."/>
        </authorList>
    </citation>
    <scope>NUCLEOTIDE SEQUENCE</scope>
    <source>
        <strain evidence="2">CBS 232.78</strain>
    </source>
</reference>
<feature type="chain" id="PRO_5042198781" description="Secreted protein" evidence="1">
    <location>
        <begin position="24"/>
        <end position="74"/>
    </location>
</feature>
<reference evidence="2" key="2">
    <citation type="submission" date="2023-06" db="EMBL/GenBank/DDBJ databases">
        <authorList>
            <consortium name="Lawrence Berkeley National Laboratory"/>
            <person name="Haridas S."/>
            <person name="Hensen N."/>
            <person name="Bonometti L."/>
            <person name="Westerberg I."/>
            <person name="Brannstrom I.O."/>
            <person name="Guillou S."/>
            <person name="Cros-Aarteil S."/>
            <person name="Calhoun S."/>
            <person name="Kuo A."/>
            <person name="Mondo S."/>
            <person name="Pangilinan J."/>
            <person name="Riley R."/>
            <person name="LaButti K."/>
            <person name="Andreopoulos B."/>
            <person name="Lipzen A."/>
            <person name="Chen C."/>
            <person name="Yanf M."/>
            <person name="Daum C."/>
            <person name="Ng V."/>
            <person name="Clum A."/>
            <person name="Steindorff A."/>
            <person name="Ohm R."/>
            <person name="Martin F."/>
            <person name="Silar P."/>
            <person name="Natvig D."/>
            <person name="Lalanne C."/>
            <person name="Gautier V."/>
            <person name="Ament-velasquez S.L."/>
            <person name="Kruys A."/>
            <person name="Hutchinson M.I."/>
            <person name="Powell A.J."/>
            <person name="Barry K."/>
            <person name="Miller A.N."/>
            <person name="Grigoriev I.V."/>
            <person name="Debuchy R."/>
            <person name="Gladieux P."/>
            <person name="Thoren M.H."/>
            <person name="Johannesson H."/>
        </authorList>
    </citation>
    <scope>NUCLEOTIDE SEQUENCE</scope>
    <source>
        <strain evidence="2">CBS 232.78</strain>
    </source>
</reference>
<organism evidence="2 3">
    <name type="scientific">Podospora didyma</name>
    <dbReference type="NCBI Taxonomy" id="330526"/>
    <lineage>
        <taxon>Eukaryota</taxon>
        <taxon>Fungi</taxon>
        <taxon>Dikarya</taxon>
        <taxon>Ascomycota</taxon>
        <taxon>Pezizomycotina</taxon>
        <taxon>Sordariomycetes</taxon>
        <taxon>Sordariomycetidae</taxon>
        <taxon>Sordariales</taxon>
        <taxon>Podosporaceae</taxon>
        <taxon>Podospora</taxon>
    </lineage>
</organism>
<evidence type="ECO:0000313" key="2">
    <source>
        <dbReference type="EMBL" id="KAK3381560.1"/>
    </source>
</evidence>
<evidence type="ECO:0008006" key="4">
    <source>
        <dbReference type="Google" id="ProtNLM"/>
    </source>
</evidence>
<protein>
    <recommendedName>
        <fullName evidence="4">Secreted protein</fullName>
    </recommendedName>
</protein>
<evidence type="ECO:0000313" key="3">
    <source>
        <dbReference type="Proteomes" id="UP001285441"/>
    </source>
</evidence>
<dbReference type="EMBL" id="JAULSW010000005">
    <property type="protein sequence ID" value="KAK3381560.1"/>
    <property type="molecule type" value="Genomic_DNA"/>
</dbReference>
<keyword evidence="3" id="KW-1185">Reference proteome</keyword>
<proteinExistence type="predicted"/>
<sequence>MCFAVVYLAPSRLVCFFALRCHCAHHMEVTITLAPVRNTGNSLATKIVAKSALTCSWLVKEYNNRCKHRNAFGT</sequence>
<keyword evidence="1" id="KW-0732">Signal</keyword>
<name>A0AAE0NHH3_9PEZI</name>
<feature type="signal peptide" evidence="1">
    <location>
        <begin position="1"/>
        <end position="23"/>
    </location>
</feature>
<evidence type="ECO:0000256" key="1">
    <source>
        <dbReference type="SAM" id="SignalP"/>
    </source>
</evidence>
<dbReference type="AlphaFoldDB" id="A0AAE0NHH3"/>
<gene>
    <name evidence="2" type="ORF">B0H63DRAFT_476044</name>
</gene>
<comment type="caution">
    <text evidence="2">The sequence shown here is derived from an EMBL/GenBank/DDBJ whole genome shotgun (WGS) entry which is preliminary data.</text>
</comment>
<dbReference type="Proteomes" id="UP001285441">
    <property type="component" value="Unassembled WGS sequence"/>
</dbReference>